<feature type="region of interest" description="Disordered" evidence="1">
    <location>
        <begin position="226"/>
        <end position="279"/>
    </location>
</feature>
<name>A0A388JZY0_CHABU</name>
<gene>
    <name evidence="2" type="ORF">CBR_g37682</name>
</gene>
<proteinExistence type="predicted"/>
<evidence type="ECO:0008006" key="4">
    <source>
        <dbReference type="Google" id="ProtNLM"/>
    </source>
</evidence>
<dbReference type="Gramene" id="GBG63325">
    <property type="protein sequence ID" value="GBG63325"/>
    <property type="gene ID" value="CBR_g37682"/>
</dbReference>
<feature type="region of interest" description="Disordered" evidence="1">
    <location>
        <begin position="401"/>
        <end position="422"/>
    </location>
</feature>
<evidence type="ECO:0000313" key="2">
    <source>
        <dbReference type="EMBL" id="GBG63325.1"/>
    </source>
</evidence>
<feature type="region of interest" description="Disordered" evidence="1">
    <location>
        <begin position="86"/>
        <end position="139"/>
    </location>
</feature>
<reference evidence="2 3" key="1">
    <citation type="journal article" date="2018" name="Cell">
        <title>The Chara Genome: Secondary Complexity and Implications for Plant Terrestrialization.</title>
        <authorList>
            <person name="Nishiyama T."/>
            <person name="Sakayama H."/>
            <person name="Vries J.D."/>
            <person name="Buschmann H."/>
            <person name="Saint-Marcoux D."/>
            <person name="Ullrich K.K."/>
            <person name="Haas F.B."/>
            <person name="Vanderstraeten L."/>
            <person name="Becker D."/>
            <person name="Lang D."/>
            <person name="Vosolsobe S."/>
            <person name="Rombauts S."/>
            <person name="Wilhelmsson P.K.I."/>
            <person name="Janitza P."/>
            <person name="Kern R."/>
            <person name="Heyl A."/>
            <person name="Rumpler F."/>
            <person name="Villalobos L.I.A.C."/>
            <person name="Clay J.M."/>
            <person name="Skokan R."/>
            <person name="Toyoda A."/>
            <person name="Suzuki Y."/>
            <person name="Kagoshima H."/>
            <person name="Schijlen E."/>
            <person name="Tajeshwar N."/>
            <person name="Catarino B."/>
            <person name="Hetherington A.J."/>
            <person name="Saltykova A."/>
            <person name="Bonnot C."/>
            <person name="Breuninger H."/>
            <person name="Symeonidi A."/>
            <person name="Radhakrishnan G.V."/>
            <person name="Van Nieuwerburgh F."/>
            <person name="Deforce D."/>
            <person name="Chang C."/>
            <person name="Karol K.G."/>
            <person name="Hedrich R."/>
            <person name="Ulvskov P."/>
            <person name="Glockner G."/>
            <person name="Delwiche C.F."/>
            <person name="Petrasek J."/>
            <person name="Van de Peer Y."/>
            <person name="Friml J."/>
            <person name="Beilby M."/>
            <person name="Dolan L."/>
            <person name="Kohara Y."/>
            <person name="Sugano S."/>
            <person name="Fujiyama A."/>
            <person name="Delaux P.-M."/>
            <person name="Quint M."/>
            <person name="TheiBen G."/>
            <person name="Hagemann M."/>
            <person name="Harholt J."/>
            <person name="Dunand C."/>
            <person name="Zachgo S."/>
            <person name="Langdale J."/>
            <person name="Maumus F."/>
            <person name="Straeten D.V.D."/>
            <person name="Gould S.B."/>
            <person name="Rensing S.A."/>
        </authorList>
    </citation>
    <scope>NUCLEOTIDE SEQUENCE [LARGE SCALE GENOMIC DNA]</scope>
    <source>
        <strain evidence="2 3">S276</strain>
    </source>
</reference>
<sequence>MEDAGLAKALLEVGVIRTTDDISKKWDNLFQQYKNVQRYQNASEGKNFFNLTPALRTEEGFNFIMEERVYDEIDAMSKGNKTIYPDNVADTSARGGMEMPRSPSVAGESAAGGDGNDDDGGSARESGFSAGSTGGKCKKNNMRQQTFDVIAEVKEKHGALMPDTIEGASKRQCCLLEQHGDSGGHNYTLQTFVQPVPRHVDPSNTIARLVGRVLPLANVASAAVHGATSTGGKRREDGTCEEAGRKEEMMERTPLAVDNDDGSLAKRKKRSQQEEDLGTKSKLWTDGNTFWGIRPGRLITDVVHSCADYYCAIVNGDAGASTSAGPIMPTNYVPRFRIENGTQGEPTLRRARNTENVPYVTVWVEWYRVGRKGEMVGSGASFERIDKAILHRIRTLGEGDDRRAYRPDTPISQLPLDPAEWQ</sequence>
<protein>
    <recommendedName>
        <fullName evidence="4">Myb/SANT-like domain-containing protein</fullName>
    </recommendedName>
</protein>
<evidence type="ECO:0000313" key="3">
    <source>
        <dbReference type="Proteomes" id="UP000265515"/>
    </source>
</evidence>
<feature type="compositionally biased region" description="Basic and acidic residues" evidence="1">
    <location>
        <begin position="233"/>
        <end position="251"/>
    </location>
</feature>
<comment type="caution">
    <text evidence="2">The sequence shown here is derived from an EMBL/GenBank/DDBJ whole genome shotgun (WGS) entry which is preliminary data.</text>
</comment>
<evidence type="ECO:0000256" key="1">
    <source>
        <dbReference type="SAM" id="MobiDB-lite"/>
    </source>
</evidence>
<dbReference type="AlphaFoldDB" id="A0A388JZY0"/>
<dbReference type="Proteomes" id="UP000265515">
    <property type="component" value="Unassembled WGS sequence"/>
</dbReference>
<keyword evidence="3" id="KW-1185">Reference proteome</keyword>
<organism evidence="2 3">
    <name type="scientific">Chara braunii</name>
    <name type="common">Braun's stonewort</name>
    <dbReference type="NCBI Taxonomy" id="69332"/>
    <lineage>
        <taxon>Eukaryota</taxon>
        <taxon>Viridiplantae</taxon>
        <taxon>Streptophyta</taxon>
        <taxon>Charophyceae</taxon>
        <taxon>Charales</taxon>
        <taxon>Characeae</taxon>
        <taxon>Chara</taxon>
    </lineage>
</organism>
<accession>A0A388JZY0</accession>
<dbReference type="EMBL" id="BFEA01000038">
    <property type="protein sequence ID" value="GBG63325.1"/>
    <property type="molecule type" value="Genomic_DNA"/>
</dbReference>